<name>A0A565C9D9_9BRAS</name>
<sequence>MCDGQFFFPEFCLSSITYGFTDLSYLQRFRSHRVVRVSQISSSLLRDGFNIRIRTISDISIFTRPPWELTIFFPTRTSTLGVGSFDMTRMVSFFKWTYDRYESILINERNLYVRHIKLTYVRHNAHADGSLSTRLQRCKSIGLEATSISFWRPYYLLLVL</sequence>
<dbReference type="AlphaFoldDB" id="A0A565C9D9"/>
<evidence type="ECO:0000313" key="1">
    <source>
        <dbReference type="EMBL" id="VVB10276.1"/>
    </source>
</evidence>
<comment type="caution">
    <text evidence="1">The sequence shown here is derived from an EMBL/GenBank/DDBJ whole genome shotgun (WGS) entry which is preliminary data.</text>
</comment>
<keyword evidence="2" id="KW-1185">Reference proteome</keyword>
<protein>
    <submittedName>
        <fullName evidence="1">Uncharacterized protein</fullName>
    </submittedName>
</protein>
<reference evidence="1" key="1">
    <citation type="submission" date="2019-07" db="EMBL/GenBank/DDBJ databases">
        <authorList>
            <person name="Dittberner H."/>
        </authorList>
    </citation>
    <scope>NUCLEOTIDE SEQUENCE [LARGE SCALE GENOMIC DNA]</scope>
</reference>
<accession>A0A565C9D9</accession>
<dbReference type="Proteomes" id="UP000489600">
    <property type="component" value="Unassembled WGS sequence"/>
</dbReference>
<evidence type="ECO:0000313" key="2">
    <source>
        <dbReference type="Proteomes" id="UP000489600"/>
    </source>
</evidence>
<dbReference type="EMBL" id="CABITT030000007">
    <property type="protein sequence ID" value="VVB10276.1"/>
    <property type="molecule type" value="Genomic_DNA"/>
</dbReference>
<proteinExistence type="predicted"/>
<gene>
    <name evidence="1" type="ORF">ANE_LOCUS20720</name>
</gene>
<organism evidence="1 2">
    <name type="scientific">Arabis nemorensis</name>
    <dbReference type="NCBI Taxonomy" id="586526"/>
    <lineage>
        <taxon>Eukaryota</taxon>
        <taxon>Viridiplantae</taxon>
        <taxon>Streptophyta</taxon>
        <taxon>Embryophyta</taxon>
        <taxon>Tracheophyta</taxon>
        <taxon>Spermatophyta</taxon>
        <taxon>Magnoliopsida</taxon>
        <taxon>eudicotyledons</taxon>
        <taxon>Gunneridae</taxon>
        <taxon>Pentapetalae</taxon>
        <taxon>rosids</taxon>
        <taxon>malvids</taxon>
        <taxon>Brassicales</taxon>
        <taxon>Brassicaceae</taxon>
        <taxon>Arabideae</taxon>
        <taxon>Arabis</taxon>
    </lineage>
</organism>